<organism evidence="2">
    <name type="scientific">candidate division WOR-3 bacterium</name>
    <dbReference type="NCBI Taxonomy" id="2052148"/>
    <lineage>
        <taxon>Bacteria</taxon>
        <taxon>Bacteria division WOR-3</taxon>
    </lineage>
</organism>
<reference evidence="2" key="1">
    <citation type="journal article" date="2020" name="mSystems">
        <title>Genome- and Community-Level Interaction Insights into Carbon Utilization and Element Cycling Functions of Hydrothermarchaeota in Hydrothermal Sediment.</title>
        <authorList>
            <person name="Zhou Z."/>
            <person name="Liu Y."/>
            <person name="Xu W."/>
            <person name="Pan J."/>
            <person name="Luo Z.H."/>
            <person name="Li M."/>
        </authorList>
    </citation>
    <scope>NUCLEOTIDE SEQUENCE [LARGE SCALE GENOMIC DNA]</scope>
    <source>
        <strain evidence="2">SpSt-754</strain>
    </source>
</reference>
<evidence type="ECO:0000259" key="1">
    <source>
        <dbReference type="Pfam" id="PF13243"/>
    </source>
</evidence>
<dbReference type="EMBL" id="DTGD01000222">
    <property type="protein sequence ID" value="HGB36419.1"/>
    <property type="molecule type" value="Genomic_DNA"/>
</dbReference>
<dbReference type="Pfam" id="PF13243">
    <property type="entry name" value="SQHop_cyclase_C"/>
    <property type="match status" value="1"/>
</dbReference>
<dbReference type="InterPro" id="IPR032696">
    <property type="entry name" value="SQ_cyclase_C"/>
</dbReference>
<accession>A0A7V3NVL9</accession>
<dbReference type="AlphaFoldDB" id="A0A7V3NVL9"/>
<dbReference type="InterPro" id="IPR008930">
    <property type="entry name" value="Terpenoid_cyclase/PrenylTrfase"/>
</dbReference>
<name>A0A7V3NVL9_UNCW3</name>
<evidence type="ECO:0000313" key="2">
    <source>
        <dbReference type="EMBL" id="HGB36419.1"/>
    </source>
</evidence>
<dbReference type="Gene3D" id="1.50.10.20">
    <property type="match status" value="2"/>
</dbReference>
<protein>
    <recommendedName>
        <fullName evidence="1">Squalene cyclase C-terminal domain-containing protein</fullName>
    </recommendedName>
</protein>
<feature type="domain" description="Squalene cyclase C-terminal" evidence="1">
    <location>
        <begin position="193"/>
        <end position="288"/>
    </location>
</feature>
<dbReference type="SUPFAM" id="SSF48239">
    <property type="entry name" value="Terpenoid cyclases/Protein prenyltransferases"/>
    <property type="match status" value="1"/>
</dbReference>
<gene>
    <name evidence="2" type="ORF">ENV38_05910</name>
</gene>
<comment type="caution">
    <text evidence="2">The sequence shown here is derived from an EMBL/GenBank/DDBJ whole genome shotgun (WGS) entry which is preliminary data.</text>
</comment>
<sequence length="309" mass="35971">MRRWALKLKKNPRKETFFIGKRRDLGRKAISMLKKMSKLEEETMKHIILSVNSLKNIVTELYKKDIELYRLTKTSTLLMMSGVTPNSIPQYVLDKCVREQHEDGGWVSIVDTAWNVKFLTLLDRAKFKERIEKGLNFIISKRNSDGIWGRHKRDISRIPVTGLILFLLPELSSYDKLLTLEKLWLKEYLSITYKAAYILLAFNKVNYKPQNSNMIWQTVDWLVKQQREEGGFAPWKEHVIDSDVFCTSAALLGLLSYQDLVALEVLKKGYDWLIKNQLASGLWKYHQIEDGSSWGVYALVELSKVLKHG</sequence>
<proteinExistence type="predicted"/>
<dbReference type="CDD" id="cd00688">
    <property type="entry name" value="ISOPREN_C2_like"/>
    <property type="match status" value="1"/>
</dbReference>